<dbReference type="SUPFAM" id="SSF52540">
    <property type="entry name" value="P-loop containing nucleoside triphosphate hydrolases"/>
    <property type="match status" value="2"/>
</dbReference>
<keyword evidence="5" id="KW-0067">ATP-binding</keyword>
<protein>
    <submittedName>
        <fullName evidence="5">Helicase of the snf2 rad54 family</fullName>
    </submittedName>
</protein>
<keyword evidence="5" id="KW-0347">Helicase</keyword>
<dbReference type="InterPro" id="IPR014001">
    <property type="entry name" value="Helicase_ATP-bd"/>
</dbReference>
<dbReference type="GO" id="GO:0008170">
    <property type="term" value="F:N-methyltransferase activity"/>
    <property type="evidence" value="ECO:0007669"/>
    <property type="project" value="InterPro"/>
</dbReference>
<dbReference type="EMBL" id="BK032680">
    <property type="protein sequence ID" value="DAF54543.1"/>
    <property type="molecule type" value="Genomic_DNA"/>
</dbReference>
<accession>A0A8S5SV43</accession>
<keyword evidence="2" id="KW-0808">Transferase</keyword>
<keyword evidence="1" id="KW-0489">Methyltransferase</keyword>
<proteinExistence type="predicted"/>
<sequence>MGGPYRRRMVRPGGGRVSTDGYCDFLAGKARRDFSHGFDPVDLNPALFDFQAHIVRWACRKGRAAVFADCGMGKTLIQLEWARQVCERTGGRVLVLAPLAVSRQTRWEAAKFGIDAEVARSQEEVRAPISITNYEMLGHFDPSQFSGVVLDESSILKSFTSKTRSQVTDAFAETPYRLACTATPAPNDHMELGNHAEFLGVMTRAEMLSMFFVHDGGNTSKWRLKGHAAGKFWDWVASWAVMARSPRDLGFECDGFDLTELIEHVHEIPSGIVQEGRIFNEAADGLLEQQRARRATVERRVAAAAQLVNSSVKPWIVWCDLNDESDALAKSIPDAVEVRGSDSLEHKEDALSGFSDGRYRVIVTKPSIAGFGMNWQHCADMVFVGLSNSYEQYYQAVRRCHRFGQTSDVNVHIIATELDAGVLDNIKRKEMDAMEMESGMIEASARSLSDVEATARDVAPYATGDASGDGWHAMLGDCVERMAEIPSESVGLSVFSPPFASLYTYSNSDRDMGNCKTDGEFMDHFAFMLSELYRVMMPGRCVSFHCMNLPTTKERDGYIGIRDFRGDLIRAFQDAGFIYHSEVTIWKDPVTAMQRTKALGLLNKQKNKDSSVSRQGIPDYLVTMRKPGDNPRPISHDNEQFPIAVWQKIASPVWMDINPSDTLQYRAAREDDDERHICPLQLGVIDRAIDLWSAPGDIVLSPFMGIGSEGWCALKKGRKFIGIELKGSYYDLAVKNLKAAEQEARSLTIFDFERVVA</sequence>
<evidence type="ECO:0000256" key="2">
    <source>
        <dbReference type="ARBA" id="ARBA00022679"/>
    </source>
</evidence>
<dbReference type="InterPro" id="IPR001650">
    <property type="entry name" value="Helicase_C-like"/>
</dbReference>
<keyword evidence="3" id="KW-0378">Hydrolase</keyword>
<dbReference type="GO" id="GO:0032259">
    <property type="term" value="P:methylation"/>
    <property type="evidence" value="ECO:0007669"/>
    <property type="project" value="UniProtKB-KW"/>
</dbReference>
<dbReference type="PRINTS" id="PR00508">
    <property type="entry name" value="S21N4MTFRASE"/>
</dbReference>
<dbReference type="Pfam" id="PF00271">
    <property type="entry name" value="Helicase_C"/>
    <property type="match status" value="1"/>
</dbReference>
<dbReference type="InterPro" id="IPR029063">
    <property type="entry name" value="SAM-dependent_MTases_sf"/>
</dbReference>
<evidence type="ECO:0000256" key="1">
    <source>
        <dbReference type="ARBA" id="ARBA00022603"/>
    </source>
</evidence>
<feature type="domain" description="Helicase ATP-binding" evidence="4">
    <location>
        <begin position="55"/>
        <end position="202"/>
    </location>
</feature>
<dbReference type="GO" id="GO:0003677">
    <property type="term" value="F:DNA binding"/>
    <property type="evidence" value="ECO:0007669"/>
    <property type="project" value="InterPro"/>
</dbReference>
<dbReference type="InterPro" id="IPR001091">
    <property type="entry name" value="RM_Methyltransferase"/>
</dbReference>
<evidence type="ECO:0000313" key="5">
    <source>
        <dbReference type="EMBL" id="DAF54543.1"/>
    </source>
</evidence>
<dbReference type="GO" id="GO:0016787">
    <property type="term" value="F:hydrolase activity"/>
    <property type="evidence" value="ECO:0007669"/>
    <property type="project" value="UniProtKB-KW"/>
</dbReference>
<evidence type="ECO:0000259" key="4">
    <source>
        <dbReference type="PROSITE" id="PS51192"/>
    </source>
</evidence>
<dbReference type="Pfam" id="PF01555">
    <property type="entry name" value="N6_N4_Mtase"/>
    <property type="match status" value="1"/>
</dbReference>
<dbReference type="GO" id="GO:0004386">
    <property type="term" value="F:helicase activity"/>
    <property type="evidence" value="ECO:0007669"/>
    <property type="project" value="UniProtKB-KW"/>
</dbReference>
<organism evidence="5">
    <name type="scientific">Siphoviridae sp. ctWf32</name>
    <dbReference type="NCBI Taxonomy" id="2827884"/>
    <lineage>
        <taxon>Viruses</taxon>
        <taxon>Duplodnaviria</taxon>
        <taxon>Heunggongvirae</taxon>
        <taxon>Uroviricota</taxon>
        <taxon>Caudoviricetes</taxon>
    </lineage>
</organism>
<dbReference type="SUPFAM" id="SSF53335">
    <property type="entry name" value="S-adenosyl-L-methionine-dependent methyltransferases"/>
    <property type="match status" value="1"/>
</dbReference>
<reference evidence="5" key="1">
    <citation type="journal article" date="2021" name="Proc. Natl. Acad. Sci. U.S.A.">
        <title>A Catalog of Tens of Thousands of Viruses from Human Metagenomes Reveals Hidden Associations with Chronic Diseases.</title>
        <authorList>
            <person name="Tisza M.J."/>
            <person name="Buck C.B."/>
        </authorList>
    </citation>
    <scope>NUCLEOTIDE SEQUENCE</scope>
    <source>
        <strain evidence="5">CtWf32</strain>
    </source>
</reference>
<dbReference type="InterPro" id="IPR027417">
    <property type="entry name" value="P-loop_NTPase"/>
</dbReference>
<dbReference type="PROSITE" id="PS51192">
    <property type="entry name" value="HELICASE_ATP_BIND_1"/>
    <property type="match status" value="1"/>
</dbReference>
<dbReference type="Gene3D" id="3.40.50.300">
    <property type="entry name" value="P-loop containing nucleotide triphosphate hydrolases"/>
    <property type="match status" value="2"/>
</dbReference>
<dbReference type="SMART" id="SM00487">
    <property type="entry name" value="DEXDc"/>
    <property type="match status" value="1"/>
</dbReference>
<evidence type="ECO:0000256" key="3">
    <source>
        <dbReference type="ARBA" id="ARBA00022801"/>
    </source>
</evidence>
<keyword evidence="5" id="KW-0547">Nucleotide-binding</keyword>
<dbReference type="PANTHER" id="PTHR45766">
    <property type="entry name" value="DNA ANNEALING HELICASE AND ENDONUCLEASE ZRANB3 FAMILY MEMBER"/>
    <property type="match status" value="1"/>
</dbReference>
<dbReference type="PANTHER" id="PTHR45766:SF6">
    <property type="entry name" value="SWI_SNF-RELATED MATRIX-ASSOCIATED ACTIN-DEPENDENT REGULATOR OF CHROMATIN SUBFAMILY A-LIKE PROTEIN 1"/>
    <property type="match status" value="1"/>
</dbReference>
<dbReference type="Gene3D" id="3.40.50.150">
    <property type="entry name" value="Vaccinia Virus protein VP39"/>
    <property type="match status" value="1"/>
</dbReference>
<name>A0A8S5SV43_9CAUD</name>
<dbReference type="InterPro" id="IPR002941">
    <property type="entry name" value="DNA_methylase_N4/N6"/>
</dbReference>